<keyword evidence="5" id="KW-0472">Membrane</keyword>
<dbReference type="PANTHER" id="PTHR12546">
    <property type="entry name" value="FER-1-LIKE"/>
    <property type="match status" value="1"/>
</dbReference>
<keyword evidence="3" id="KW-0677">Repeat</keyword>
<comment type="subcellular location">
    <subcellularLocation>
        <location evidence="1">Membrane</location>
        <topology evidence="1">Single-pass membrane protein</topology>
    </subcellularLocation>
</comment>
<feature type="domain" description="Ferlin C-terminal" evidence="7">
    <location>
        <begin position="77"/>
        <end position="112"/>
    </location>
</feature>
<reference evidence="8 9" key="1">
    <citation type="journal article" date="2014" name="Genome Biol. Evol.">
        <title>The genome of the myxosporean Thelohanellus kitauei shows adaptations to nutrient acquisition within its fish host.</title>
        <authorList>
            <person name="Yang Y."/>
            <person name="Xiong J."/>
            <person name="Zhou Z."/>
            <person name="Huo F."/>
            <person name="Miao W."/>
            <person name="Ran C."/>
            <person name="Liu Y."/>
            <person name="Zhang J."/>
            <person name="Feng J."/>
            <person name="Wang M."/>
            <person name="Wang M."/>
            <person name="Wang L."/>
            <person name="Yao B."/>
        </authorList>
    </citation>
    <scope>NUCLEOTIDE SEQUENCE [LARGE SCALE GENOMIC DNA]</scope>
    <source>
        <strain evidence="8">Wuqing</strain>
    </source>
</reference>
<dbReference type="Proteomes" id="UP000031668">
    <property type="component" value="Unassembled WGS sequence"/>
</dbReference>
<dbReference type="Gene3D" id="2.60.40.150">
    <property type="entry name" value="C2 domain"/>
    <property type="match status" value="1"/>
</dbReference>
<dbReference type="InterPro" id="IPR035892">
    <property type="entry name" value="C2_domain_sf"/>
</dbReference>
<evidence type="ECO:0000256" key="4">
    <source>
        <dbReference type="ARBA" id="ARBA00022989"/>
    </source>
</evidence>
<comment type="caution">
    <text evidence="8">The sequence shown here is derived from an EMBL/GenBank/DDBJ whole genome shotgun (WGS) entry which is preliminary data.</text>
</comment>
<dbReference type="EMBL" id="JWZT01002106">
    <property type="protein sequence ID" value="KII70263.1"/>
    <property type="molecule type" value="Genomic_DNA"/>
</dbReference>
<protein>
    <submittedName>
        <fullName evidence="8">Fer-1-like protein 6</fullName>
    </submittedName>
</protein>
<evidence type="ECO:0000256" key="2">
    <source>
        <dbReference type="ARBA" id="ARBA00022692"/>
    </source>
</evidence>
<feature type="domain" description="C2" evidence="6">
    <location>
        <begin position="5"/>
        <end position="34"/>
    </location>
</feature>
<sequence>MVPPVIHFQVWDQDLISSDDFLGSLELNLLKMPTATRNPKSCTLNQLKNENTVSLFEVKTLRGWYPFSAMDEFDMPVIAGKVELEFNLVDLETATKNPVGKAREEPEPLLSPK</sequence>
<dbReference type="Pfam" id="PF00168">
    <property type="entry name" value="C2"/>
    <property type="match status" value="1"/>
</dbReference>
<dbReference type="PANTHER" id="PTHR12546:SF33">
    <property type="entry name" value="SPERM VESICLE FUSION PROTEIN FER-1"/>
    <property type="match status" value="1"/>
</dbReference>
<evidence type="ECO:0000313" key="9">
    <source>
        <dbReference type="Proteomes" id="UP000031668"/>
    </source>
</evidence>
<gene>
    <name evidence="8" type="ORF">RF11_02479</name>
</gene>
<dbReference type="InterPro" id="IPR000008">
    <property type="entry name" value="C2_dom"/>
</dbReference>
<dbReference type="SUPFAM" id="SSF49562">
    <property type="entry name" value="C2 domain (Calcium/lipid-binding domain, CaLB)"/>
    <property type="match status" value="1"/>
</dbReference>
<name>A0A0C2JLJ8_THEKT</name>
<dbReference type="OMA" id="RYAMTIV"/>
<organism evidence="8 9">
    <name type="scientific">Thelohanellus kitauei</name>
    <name type="common">Myxosporean</name>
    <dbReference type="NCBI Taxonomy" id="669202"/>
    <lineage>
        <taxon>Eukaryota</taxon>
        <taxon>Metazoa</taxon>
        <taxon>Cnidaria</taxon>
        <taxon>Myxozoa</taxon>
        <taxon>Myxosporea</taxon>
        <taxon>Bivalvulida</taxon>
        <taxon>Platysporina</taxon>
        <taxon>Myxobolidae</taxon>
        <taxon>Thelohanellus</taxon>
    </lineage>
</organism>
<evidence type="ECO:0000256" key="3">
    <source>
        <dbReference type="ARBA" id="ARBA00022737"/>
    </source>
</evidence>
<accession>A0A0C2JLJ8</accession>
<dbReference type="AlphaFoldDB" id="A0A0C2JLJ8"/>
<dbReference type="Pfam" id="PF16165">
    <property type="entry name" value="Ferlin_C"/>
    <property type="match status" value="1"/>
</dbReference>
<keyword evidence="4" id="KW-1133">Transmembrane helix</keyword>
<dbReference type="InterPro" id="IPR037721">
    <property type="entry name" value="Ferlin"/>
</dbReference>
<dbReference type="InterPro" id="IPR032362">
    <property type="entry name" value="Ferlin_C"/>
</dbReference>
<keyword evidence="2" id="KW-0812">Transmembrane</keyword>
<evidence type="ECO:0000256" key="1">
    <source>
        <dbReference type="ARBA" id="ARBA00004167"/>
    </source>
</evidence>
<proteinExistence type="predicted"/>
<evidence type="ECO:0000313" key="8">
    <source>
        <dbReference type="EMBL" id="KII70263.1"/>
    </source>
</evidence>
<evidence type="ECO:0000259" key="6">
    <source>
        <dbReference type="Pfam" id="PF00168"/>
    </source>
</evidence>
<evidence type="ECO:0000259" key="7">
    <source>
        <dbReference type="Pfam" id="PF16165"/>
    </source>
</evidence>
<keyword evidence="9" id="KW-1185">Reference proteome</keyword>
<dbReference type="OrthoDB" id="5987665at2759"/>
<evidence type="ECO:0000256" key="5">
    <source>
        <dbReference type="ARBA" id="ARBA00023136"/>
    </source>
</evidence>
<dbReference type="GO" id="GO:0007009">
    <property type="term" value="P:plasma membrane organization"/>
    <property type="evidence" value="ECO:0007669"/>
    <property type="project" value="TreeGrafter"/>
</dbReference>
<dbReference type="GO" id="GO:0016020">
    <property type="term" value="C:membrane"/>
    <property type="evidence" value="ECO:0007669"/>
    <property type="project" value="UniProtKB-SubCell"/>
</dbReference>